<dbReference type="SMART" id="SM00867">
    <property type="entry name" value="YceI"/>
    <property type="match status" value="1"/>
</dbReference>
<dbReference type="OrthoDB" id="116832at2"/>
<dbReference type="Pfam" id="PF04264">
    <property type="entry name" value="YceI"/>
    <property type="match status" value="1"/>
</dbReference>
<dbReference type="EMBL" id="FQWQ01000004">
    <property type="protein sequence ID" value="SHH80788.1"/>
    <property type="molecule type" value="Genomic_DNA"/>
</dbReference>
<dbReference type="PANTHER" id="PTHR34406">
    <property type="entry name" value="PROTEIN YCEI"/>
    <property type="match status" value="1"/>
</dbReference>
<sequence length="181" mass="20477">MKSLTKLLLLLLVAIPWQVTAQQRYFAEKSVVSFFSDGVVEDISATNSKVTSIFDAHDGEVAYLLSIKDFQFVNKLMQVHFNEKYMDTEKFPKSSFQGQITGFSLSSTGKQQVKAKGKLTLHGVTHDIDVPGTIEVVDNRLALKTKFVIKLADYDIKIPQIVWQNIAQQVEVTVDFMYRPL</sequence>
<feature type="signal peptide" evidence="1">
    <location>
        <begin position="1"/>
        <end position="21"/>
    </location>
</feature>
<dbReference type="InterPro" id="IPR036761">
    <property type="entry name" value="TTHA0802/YceI-like_sf"/>
</dbReference>
<evidence type="ECO:0000259" key="2">
    <source>
        <dbReference type="SMART" id="SM00867"/>
    </source>
</evidence>
<dbReference type="Proteomes" id="UP000184212">
    <property type="component" value="Unassembled WGS sequence"/>
</dbReference>
<proteinExistence type="predicted"/>
<dbReference type="RefSeq" id="WP_073141092.1">
    <property type="nucleotide sequence ID" value="NZ_FQWQ01000004.1"/>
</dbReference>
<evidence type="ECO:0000313" key="4">
    <source>
        <dbReference type="Proteomes" id="UP000184212"/>
    </source>
</evidence>
<dbReference type="SUPFAM" id="SSF101874">
    <property type="entry name" value="YceI-like"/>
    <property type="match status" value="1"/>
</dbReference>
<dbReference type="PANTHER" id="PTHR34406:SF1">
    <property type="entry name" value="PROTEIN YCEI"/>
    <property type="match status" value="1"/>
</dbReference>
<dbReference type="InterPro" id="IPR007372">
    <property type="entry name" value="Lipid/polyisoprenoid-bd_YceI"/>
</dbReference>
<keyword evidence="1" id="KW-0732">Signal</keyword>
<gene>
    <name evidence="3" type="ORF">SAMN04488109_5552</name>
</gene>
<evidence type="ECO:0000256" key="1">
    <source>
        <dbReference type="SAM" id="SignalP"/>
    </source>
</evidence>
<keyword evidence="4" id="KW-1185">Reference proteome</keyword>
<protein>
    <submittedName>
        <fullName evidence="3">YceI-like domain-containing protein</fullName>
    </submittedName>
</protein>
<feature type="chain" id="PRO_5012138400" evidence="1">
    <location>
        <begin position="22"/>
        <end position="181"/>
    </location>
</feature>
<dbReference type="STRING" id="947013.SAMN04488109_5552"/>
<name>A0A1M5W045_9BACT</name>
<feature type="domain" description="Lipid/polyisoprenoid-binding YceI-like" evidence="2">
    <location>
        <begin position="16"/>
        <end position="179"/>
    </location>
</feature>
<organism evidence="3 4">
    <name type="scientific">Chryseolinea serpens</name>
    <dbReference type="NCBI Taxonomy" id="947013"/>
    <lineage>
        <taxon>Bacteria</taxon>
        <taxon>Pseudomonadati</taxon>
        <taxon>Bacteroidota</taxon>
        <taxon>Cytophagia</taxon>
        <taxon>Cytophagales</taxon>
        <taxon>Fulvivirgaceae</taxon>
        <taxon>Chryseolinea</taxon>
    </lineage>
</organism>
<accession>A0A1M5W045</accession>
<evidence type="ECO:0000313" key="3">
    <source>
        <dbReference type="EMBL" id="SHH80788.1"/>
    </source>
</evidence>
<dbReference type="Gene3D" id="2.40.128.110">
    <property type="entry name" value="Lipid/polyisoprenoid-binding, YceI-like"/>
    <property type="match status" value="1"/>
</dbReference>
<reference evidence="3 4" key="1">
    <citation type="submission" date="2016-11" db="EMBL/GenBank/DDBJ databases">
        <authorList>
            <person name="Jaros S."/>
            <person name="Januszkiewicz K."/>
            <person name="Wedrychowicz H."/>
        </authorList>
    </citation>
    <scope>NUCLEOTIDE SEQUENCE [LARGE SCALE GENOMIC DNA]</scope>
    <source>
        <strain evidence="3 4">DSM 24574</strain>
    </source>
</reference>
<dbReference type="AlphaFoldDB" id="A0A1M5W045"/>